<keyword evidence="6" id="KW-0720">Serine protease</keyword>
<evidence type="ECO:0000256" key="4">
    <source>
        <dbReference type="ARBA" id="ARBA00022801"/>
    </source>
</evidence>
<feature type="chain" id="PRO_5035159049" description="limulus clotting factor C" evidence="10">
    <location>
        <begin position="17"/>
        <end position="334"/>
    </location>
</feature>
<dbReference type="Proteomes" id="UP000708208">
    <property type="component" value="Unassembled WGS sequence"/>
</dbReference>
<evidence type="ECO:0000256" key="9">
    <source>
        <dbReference type="ARBA" id="ARBA00066707"/>
    </source>
</evidence>
<dbReference type="EC" id="3.4.21.84" evidence="9"/>
<evidence type="ECO:0000256" key="3">
    <source>
        <dbReference type="ARBA" id="ARBA00022729"/>
    </source>
</evidence>
<keyword evidence="1" id="KW-0768">Sushi</keyword>
<keyword evidence="7" id="KW-1015">Disulfide bond</keyword>
<keyword evidence="4" id="KW-0378">Hydrolase</keyword>
<dbReference type="CDD" id="cd00190">
    <property type="entry name" value="Tryp_SPc"/>
    <property type="match status" value="1"/>
</dbReference>
<gene>
    <name evidence="12" type="ORF">AFUS01_LOCUS40685</name>
</gene>
<reference evidence="12" key="1">
    <citation type="submission" date="2021-06" db="EMBL/GenBank/DDBJ databases">
        <authorList>
            <person name="Hodson N. C."/>
            <person name="Mongue J. A."/>
            <person name="Jaron S. K."/>
        </authorList>
    </citation>
    <scope>NUCLEOTIDE SEQUENCE</scope>
</reference>
<proteinExistence type="predicted"/>
<dbReference type="InterPro" id="IPR018114">
    <property type="entry name" value="TRYPSIN_HIS"/>
</dbReference>
<dbReference type="PROSITE" id="PS50240">
    <property type="entry name" value="TRYPSIN_DOM"/>
    <property type="match status" value="1"/>
</dbReference>
<keyword evidence="5" id="KW-0353">Hemolymph clotting</keyword>
<evidence type="ECO:0000313" key="13">
    <source>
        <dbReference type="Proteomes" id="UP000708208"/>
    </source>
</evidence>
<protein>
    <recommendedName>
        <fullName evidence="9">limulus clotting factor C</fullName>
        <ecNumber evidence="9">3.4.21.84</ecNumber>
    </recommendedName>
</protein>
<evidence type="ECO:0000256" key="8">
    <source>
        <dbReference type="ARBA" id="ARBA00052079"/>
    </source>
</evidence>
<feature type="domain" description="Peptidase S1" evidence="11">
    <location>
        <begin position="75"/>
        <end position="327"/>
    </location>
</feature>
<evidence type="ECO:0000256" key="6">
    <source>
        <dbReference type="ARBA" id="ARBA00022825"/>
    </source>
</evidence>
<dbReference type="FunFam" id="2.40.10.10:FF:000120">
    <property type="entry name" value="Putative serine protease"/>
    <property type="match status" value="1"/>
</dbReference>
<sequence length="334" mass="37785">MKTEVLLLFIFFSCNCAIIENTKDLFGSEKNPTSVKNKSVLEFHRSLTVAKRKRVSSEEVSCDCGTRIEGITNRIVGGSRARRNEFPWRCSLFTKFLRNYSVNESVLLYGYKFYCGCTILSEKWVMTAAHCTYDSSVQGNIYVFAGDNKLGPPEDGTGQLVPVRRIYSHPNYDNVSSDNDISLLELTTSLQFGENVRPACLPYKLKKHKFYKQNGTISGWGLKKYRDKISSEYLRKVSLPILTTKQCRKFFKGFPVNVTDNMFCTYTPRKDSCQGDSGGSLDLKDSETGRYFAIGVVSWGIGCAYNNIPGVFAKVTKYLKFLDATSGEKFCRVR</sequence>
<keyword evidence="2" id="KW-0645">Protease</keyword>
<evidence type="ECO:0000313" key="12">
    <source>
        <dbReference type="EMBL" id="CAG7830918.1"/>
    </source>
</evidence>
<dbReference type="PANTHER" id="PTHR24252:SF7">
    <property type="entry name" value="HYALIN"/>
    <property type="match status" value="1"/>
</dbReference>
<evidence type="ECO:0000256" key="10">
    <source>
        <dbReference type="SAM" id="SignalP"/>
    </source>
</evidence>
<dbReference type="InterPro" id="IPR001254">
    <property type="entry name" value="Trypsin_dom"/>
</dbReference>
<dbReference type="Pfam" id="PF00089">
    <property type="entry name" value="Trypsin"/>
    <property type="match status" value="1"/>
</dbReference>
<accession>A0A8J2LFW1</accession>
<keyword evidence="13" id="KW-1185">Reference proteome</keyword>
<name>A0A8J2LFW1_9HEXA</name>
<feature type="signal peptide" evidence="10">
    <location>
        <begin position="1"/>
        <end position="16"/>
    </location>
</feature>
<dbReference type="GO" id="GO:0006508">
    <property type="term" value="P:proteolysis"/>
    <property type="evidence" value="ECO:0007669"/>
    <property type="project" value="UniProtKB-KW"/>
</dbReference>
<dbReference type="EMBL" id="CAJVCH010558073">
    <property type="protein sequence ID" value="CAG7830918.1"/>
    <property type="molecule type" value="Genomic_DNA"/>
</dbReference>
<comment type="catalytic activity">
    <reaction evidence="8">
        <text>Selective cleavage of 103-Arg-|-Ser-104 and 124-Ile-|-Ile-125 bonds in Limulus clotting factor B to form activated factor B. Cleavage of -Pro-Arg-|-Xaa- bonds in synthetic substrates.</text>
        <dbReference type="EC" id="3.4.21.84"/>
    </reaction>
</comment>
<organism evidence="12 13">
    <name type="scientific">Allacma fusca</name>
    <dbReference type="NCBI Taxonomy" id="39272"/>
    <lineage>
        <taxon>Eukaryota</taxon>
        <taxon>Metazoa</taxon>
        <taxon>Ecdysozoa</taxon>
        <taxon>Arthropoda</taxon>
        <taxon>Hexapoda</taxon>
        <taxon>Collembola</taxon>
        <taxon>Symphypleona</taxon>
        <taxon>Sminthuridae</taxon>
        <taxon>Allacma</taxon>
    </lineage>
</organism>
<dbReference type="OrthoDB" id="5565075at2759"/>
<evidence type="ECO:0000256" key="1">
    <source>
        <dbReference type="ARBA" id="ARBA00022659"/>
    </source>
</evidence>
<dbReference type="GO" id="GO:0004252">
    <property type="term" value="F:serine-type endopeptidase activity"/>
    <property type="evidence" value="ECO:0007669"/>
    <property type="project" value="InterPro"/>
</dbReference>
<keyword evidence="3 10" id="KW-0732">Signal</keyword>
<dbReference type="SMART" id="SM00020">
    <property type="entry name" value="Tryp_SPc"/>
    <property type="match status" value="1"/>
</dbReference>
<evidence type="ECO:0000256" key="5">
    <source>
        <dbReference type="ARBA" id="ARBA00022820"/>
    </source>
</evidence>
<evidence type="ECO:0000256" key="7">
    <source>
        <dbReference type="ARBA" id="ARBA00023157"/>
    </source>
</evidence>
<comment type="caution">
    <text evidence="12">The sequence shown here is derived from an EMBL/GenBank/DDBJ whole genome shotgun (WGS) entry which is preliminary data.</text>
</comment>
<dbReference type="PROSITE" id="PS00134">
    <property type="entry name" value="TRYPSIN_HIS"/>
    <property type="match status" value="1"/>
</dbReference>
<dbReference type="AlphaFoldDB" id="A0A8J2LFW1"/>
<evidence type="ECO:0000259" key="11">
    <source>
        <dbReference type="PROSITE" id="PS50240"/>
    </source>
</evidence>
<dbReference type="GO" id="GO:0042381">
    <property type="term" value="P:hemolymph coagulation"/>
    <property type="evidence" value="ECO:0007669"/>
    <property type="project" value="UniProtKB-KW"/>
</dbReference>
<dbReference type="PANTHER" id="PTHR24252">
    <property type="entry name" value="ACROSIN-RELATED"/>
    <property type="match status" value="1"/>
</dbReference>
<evidence type="ECO:0000256" key="2">
    <source>
        <dbReference type="ARBA" id="ARBA00022670"/>
    </source>
</evidence>